<evidence type="ECO:0000256" key="4">
    <source>
        <dbReference type="ARBA" id="ARBA00032235"/>
    </source>
</evidence>
<dbReference type="Gene3D" id="3.40.50.140">
    <property type="match status" value="1"/>
</dbReference>
<reference evidence="8 9" key="1">
    <citation type="journal article" date="2015" name="Nature">
        <title>rRNA introns, odd ribosomes, and small enigmatic genomes across a large radiation of phyla.</title>
        <authorList>
            <person name="Brown C.T."/>
            <person name="Hug L.A."/>
            <person name="Thomas B.C."/>
            <person name="Sharon I."/>
            <person name="Castelle C.J."/>
            <person name="Singh A."/>
            <person name="Wilkins M.J."/>
            <person name="Williams K.H."/>
            <person name="Banfield J.F."/>
        </authorList>
    </citation>
    <scope>NUCLEOTIDE SEQUENCE [LARGE SCALE GENOMIC DNA]</scope>
</reference>
<dbReference type="InterPro" id="IPR006171">
    <property type="entry name" value="TOPRIM_dom"/>
</dbReference>
<dbReference type="Gene3D" id="2.70.20.10">
    <property type="entry name" value="Topoisomerase I, domain 3"/>
    <property type="match status" value="1"/>
</dbReference>
<organism evidence="8 9">
    <name type="scientific">Candidatus Woesebacteria bacterium GW2011_GWA1_40_43</name>
    <dbReference type="NCBI Taxonomy" id="1618553"/>
    <lineage>
        <taxon>Bacteria</taxon>
        <taxon>Candidatus Woeseibacteriota</taxon>
    </lineage>
</organism>
<dbReference type="GO" id="GO:0006265">
    <property type="term" value="P:DNA topological change"/>
    <property type="evidence" value="ECO:0007669"/>
    <property type="project" value="InterPro"/>
</dbReference>
<dbReference type="GO" id="GO:0003677">
    <property type="term" value="F:DNA binding"/>
    <property type="evidence" value="ECO:0007669"/>
    <property type="project" value="InterPro"/>
</dbReference>
<dbReference type="GO" id="GO:0003917">
    <property type="term" value="F:DNA topoisomerase type I (single strand cut, ATP-independent) activity"/>
    <property type="evidence" value="ECO:0007669"/>
    <property type="project" value="InterPro"/>
</dbReference>
<comment type="caution">
    <text evidence="8">The sequence shown here is derived from an EMBL/GenBank/DDBJ whole genome shotgun (WGS) entry which is preliminary data.</text>
</comment>
<accession>A0A0G0SE90</accession>
<proteinExistence type="predicted"/>
<gene>
    <name evidence="8" type="ORF">UU02_C0031G0013</name>
</gene>
<dbReference type="AlphaFoldDB" id="A0A0G0SE90"/>
<dbReference type="InterPro" id="IPR000380">
    <property type="entry name" value="Topo_IA"/>
</dbReference>
<keyword evidence="1 8" id="KW-0413">Isomerase</keyword>
<name>A0A0G0SE90_9BACT</name>
<dbReference type="InterPro" id="IPR013497">
    <property type="entry name" value="Topo_IA_cen"/>
</dbReference>
<dbReference type="Pfam" id="PF01131">
    <property type="entry name" value="Topoisom_bac"/>
    <property type="match status" value="1"/>
</dbReference>
<dbReference type="PANTHER" id="PTHR42785:SF1">
    <property type="entry name" value="DNA TOPOISOMERASE"/>
    <property type="match status" value="1"/>
</dbReference>
<dbReference type="SMART" id="SM00436">
    <property type="entry name" value="TOP1Bc"/>
    <property type="match status" value="1"/>
</dbReference>
<sequence>MELIIVESPTKARTLGRFLGGSYVVEATAGHIKDLPKSKLGIEVENNFKPDFADIPKKKDIIKNLKTEGKKAKIVYLATDPDREGEAIAEHVAEILNADSKIKRIVFHEITKEAVEKAIQNPREVDKNLVDAQIARRVLDRLVGYKLSPLLWKKIRRGLSAGRVQSVAVKLIVEKEREIKAFKSEEYWEIYSKVKGSWSK</sequence>
<evidence type="ECO:0000256" key="3">
    <source>
        <dbReference type="ARBA" id="ARBA00031985"/>
    </source>
</evidence>
<evidence type="ECO:0000313" key="9">
    <source>
        <dbReference type="Proteomes" id="UP000034293"/>
    </source>
</evidence>
<dbReference type="CDD" id="cd03363">
    <property type="entry name" value="TOPRIM_TopoIA_TopoI"/>
    <property type="match status" value="1"/>
</dbReference>
<dbReference type="SUPFAM" id="SSF56712">
    <property type="entry name" value="Prokaryotic type I DNA topoisomerase"/>
    <property type="match status" value="1"/>
</dbReference>
<feature type="domain" description="Toprim" evidence="6">
    <location>
        <begin position="1"/>
        <end position="110"/>
    </location>
</feature>
<dbReference type="PROSITE" id="PS52039">
    <property type="entry name" value="TOPO_IA_2"/>
    <property type="match status" value="1"/>
</dbReference>
<evidence type="ECO:0000256" key="2">
    <source>
        <dbReference type="ARBA" id="ARBA00030003"/>
    </source>
</evidence>
<dbReference type="Proteomes" id="UP000034293">
    <property type="component" value="Unassembled WGS sequence"/>
</dbReference>
<dbReference type="PANTHER" id="PTHR42785">
    <property type="entry name" value="DNA TOPOISOMERASE, TYPE IA, CORE"/>
    <property type="match status" value="1"/>
</dbReference>
<evidence type="ECO:0000313" key="8">
    <source>
        <dbReference type="EMBL" id="KKR63159.1"/>
    </source>
</evidence>
<evidence type="ECO:0000256" key="1">
    <source>
        <dbReference type="ARBA" id="ARBA00023235"/>
    </source>
</evidence>
<feature type="domain" description="Topo IA-type catalytic" evidence="7">
    <location>
        <begin position="126"/>
        <end position="200"/>
    </location>
</feature>
<protein>
    <recommendedName>
        <fullName evidence="5">Omega-protein</fullName>
    </recommendedName>
    <alternativeName>
        <fullName evidence="4">Relaxing enzyme</fullName>
    </alternativeName>
    <alternativeName>
        <fullName evidence="2">Swivelase</fullName>
    </alternativeName>
    <alternativeName>
        <fullName evidence="3">Untwisting enzyme</fullName>
    </alternativeName>
</protein>
<dbReference type="InterPro" id="IPR023405">
    <property type="entry name" value="Topo_IA_core_domain"/>
</dbReference>
<dbReference type="InterPro" id="IPR013825">
    <property type="entry name" value="Topo_IA_cen_sub2"/>
</dbReference>
<dbReference type="EMBL" id="LBZA01000031">
    <property type="protein sequence ID" value="KKR63159.1"/>
    <property type="molecule type" value="Genomic_DNA"/>
</dbReference>
<dbReference type="InterPro" id="IPR013824">
    <property type="entry name" value="Topo_IA_cen_sub1"/>
</dbReference>
<dbReference type="Pfam" id="PF01751">
    <property type="entry name" value="Toprim"/>
    <property type="match status" value="1"/>
</dbReference>
<evidence type="ECO:0000259" key="7">
    <source>
        <dbReference type="PROSITE" id="PS52039"/>
    </source>
</evidence>
<dbReference type="PROSITE" id="PS50880">
    <property type="entry name" value="TOPRIM"/>
    <property type="match status" value="1"/>
</dbReference>
<dbReference type="PRINTS" id="PR00417">
    <property type="entry name" value="PRTPISMRASEI"/>
</dbReference>
<dbReference type="PATRIC" id="fig|1618553.3.peg.436"/>
<evidence type="ECO:0000256" key="5">
    <source>
        <dbReference type="ARBA" id="ARBA00032877"/>
    </source>
</evidence>
<dbReference type="SMART" id="SM00493">
    <property type="entry name" value="TOPRIM"/>
    <property type="match status" value="1"/>
</dbReference>
<evidence type="ECO:0000259" key="6">
    <source>
        <dbReference type="PROSITE" id="PS50880"/>
    </source>
</evidence>
<dbReference type="Gene3D" id="1.10.460.10">
    <property type="entry name" value="Topoisomerase I, domain 2"/>
    <property type="match status" value="1"/>
</dbReference>
<dbReference type="InterPro" id="IPR003601">
    <property type="entry name" value="Topo_IA_2"/>
</dbReference>
<dbReference type="InterPro" id="IPR034149">
    <property type="entry name" value="TOPRIM_TopoI"/>
</dbReference>